<dbReference type="PANTHER" id="PTHR10963">
    <property type="entry name" value="GLYCOSYL HYDROLASE-RELATED"/>
    <property type="match status" value="1"/>
</dbReference>
<dbReference type="Gene3D" id="2.60.120.200">
    <property type="match status" value="1"/>
</dbReference>
<comment type="similarity">
    <text evidence="1">Belongs to the glycosyl hydrolase 16 family.</text>
</comment>
<reference evidence="6" key="1">
    <citation type="journal article" date="2013" name="Genome Announc.">
        <title>Genome sequence of the basidiomycetous yeast Pseudozyma antarctica T-34, a producer of the glycolipid biosurfactants mannosylerythritol lipids.</title>
        <authorList>
            <person name="Morita T."/>
            <person name="Koike H."/>
            <person name="Koyama Y."/>
            <person name="Hagiwara H."/>
            <person name="Ito E."/>
            <person name="Fukuoka T."/>
            <person name="Imura T."/>
            <person name="Machida M."/>
            <person name="Kitamoto D."/>
        </authorList>
    </citation>
    <scope>NUCLEOTIDE SEQUENCE [LARGE SCALE GENOMIC DNA]</scope>
    <source>
        <strain evidence="6">T-34</strain>
    </source>
</reference>
<organism evidence="5 6">
    <name type="scientific">Pseudozyma antarctica (strain T-34)</name>
    <name type="common">Yeast</name>
    <name type="synonym">Candida antarctica</name>
    <dbReference type="NCBI Taxonomy" id="1151754"/>
    <lineage>
        <taxon>Eukaryota</taxon>
        <taxon>Fungi</taxon>
        <taxon>Dikarya</taxon>
        <taxon>Basidiomycota</taxon>
        <taxon>Ustilaginomycotina</taxon>
        <taxon>Ustilaginomycetes</taxon>
        <taxon>Ustilaginales</taxon>
        <taxon>Ustilaginaceae</taxon>
        <taxon>Moesziomyces</taxon>
    </lineage>
</organism>
<dbReference type="SUPFAM" id="SSF49899">
    <property type="entry name" value="Concanavalin A-like lectins/glucanases"/>
    <property type="match status" value="1"/>
</dbReference>
<feature type="region of interest" description="Disordered" evidence="2">
    <location>
        <begin position="1"/>
        <end position="78"/>
    </location>
</feature>
<evidence type="ECO:0000256" key="3">
    <source>
        <dbReference type="SAM" id="Phobius"/>
    </source>
</evidence>
<gene>
    <name evidence="5" type="ORF">PANT_8d00001</name>
</gene>
<feature type="compositionally biased region" description="Polar residues" evidence="2">
    <location>
        <begin position="33"/>
        <end position="78"/>
    </location>
</feature>
<dbReference type="GO" id="GO:0005975">
    <property type="term" value="P:carbohydrate metabolic process"/>
    <property type="evidence" value="ECO:0007669"/>
    <property type="project" value="InterPro"/>
</dbReference>
<evidence type="ECO:0000313" key="6">
    <source>
        <dbReference type="Proteomes" id="UP000011976"/>
    </source>
</evidence>
<dbReference type="InterPro" id="IPR050546">
    <property type="entry name" value="Glycosyl_Hydrlase_16"/>
</dbReference>
<dbReference type="AlphaFoldDB" id="M9LMT6"/>
<feature type="domain" description="GH16" evidence="4">
    <location>
        <begin position="136"/>
        <end position="485"/>
    </location>
</feature>
<keyword evidence="3" id="KW-0812">Transmembrane</keyword>
<evidence type="ECO:0000256" key="1">
    <source>
        <dbReference type="ARBA" id="ARBA00006865"/>
    </source>
</evidence>
<proteinExistence type="inferred from homology"/>
<dbReference type="PANTHER" id="PTHR10963:SF55">
    <property type="entry name" value="GLYCOSIDE HYDROLASE FAMILY 16 PROTEIN"/>
    <property type="match status" value="1"/>
</dbReference>
<dbReference type="OrthoDB" id="4781at2759"/>
<dbReference type="GO" id="GO:0004553">
    <property type="term" value="F:hydrolase activity, hydrolyzing O-glycosyl compounds"/>
    <property type="evidence" value="ECO:0007669"/>
    <property type="project" value="InterPro"/>
</dbReference>
<keyword evidence="3" id="KW-0472">Membrane</keyword>
<name>M9LMT6_PSEA3</name>
<evidence type="ECO:0000256" key="2">
    <source>
        <dbReference type="SAM" id="MobiDB-lite"/>
    </source>
</evidence>
<keyword evidence="3" id="KW-1133">Transmembrane helix</keyword>
<dbReference type="InterPro" id="IPR000757">
    <property type="entry name" value="Beta-glucanase-like"/>
</dbReference>
<accession>M9LMT6</accession>
<feature type="transmembrane region" description="Helical" evidence="3">
    <location>
        <begin position="119"/>
        <end position="141"/>
    </location>
</feature>
<sequence length="485" mass="53653">MTGPSNTVTPSEEKSFSWSPSSQVPHFLRNHYRTSSNGHSTPGFPSSGNNSAASSVIHLPNSNSYSSGGTSEKIEPSSSFQTVPVFGAQAGNARSTQPSSMAGVEDTGSKQVGKQKHSLAFGFFGLLSVILAAVVIAFGWINTPQQNLCLAFEDDFSGRTTLNTDNWEYEVRTDGFGNHEFEMTTAQSNNSFIEDGKLYLVPTLTSDEIGETAITGNYTYSLNSTCTAFPQTQGACETSSNATLGTVIQPIKSARIRTKASISRGRIEVRARLPVGDWIWPAIWMMPEDSVYGEWPRSGEIDIVESKGNTVQSLQDRYQNSVTSTLHWGPSAVTDRWGLTTSNFSVPRDYFSEDFHTFGLDWTPTSLTTWVDKPSRHIMKLDMNRDFFAFSRLSHLLWNGTAIQDPWNGKKGAPFDQKFYLILNVAVGGTNGYFSDAERNKPWQNAGSNPVADFWAARTRWLPSWPSDPKKRGMAIDSVKMWQRC</sequence>
<dbReference type="PROSITE" id="PS51762">
    <property type="entry name" value="GH16_2"/>
    <property type="match status" value="1"/>
</dbReference>
<dbReference type="STRING" id="1151754.M9LMT6"/>
<dbReference type="Pfam" id="PF00722">
    <property type="entry name" value="Glyco_hydro_16"/>
    <property type="match status" value="1"/>
</dbReference>
<protein>
    <recommendedName>
        <fullName evidence="4">GH16 domain-containing protein</fullName>
    </recommendedName>
</protein>
<dbReference type="EMBL" id="DF196774">
    <property type="protein sequence ID" value="GAC72966.1"/>
    <property type="molecule type" value="Genomic_DNA"/>
</dbReference>
<dbReference type="InterPro" id="IPR013320">
    <property type="entry name" value="ConA-like_dom_sf"/>
</dbReference>
<dbReference type="Proteomes" id="UP000011976">
    <property type="component" value="Unassembled WGS sequence"/>
</dbReference>
<evidence type="ECO:0000259" key="4">
    <source>
        <dbReference type="PROSITE" id="PS51762"/>
    </source>
</evidence>
<evidence type="ECO:0000313" key="5">
    <source>
        <dbReference type="EMBL" id="GAC72966.1"/>
    </source>
</evidence>